<keyword evidence="3" id="KW-1185">Reference proteome</keyword>
<feature type="region of interest" description="Disordered" evidence="1">
    <location>
        <begin position="1"/>
        <end position="72"/>
    </location>
</feature>
<proteinExistence type="predicted"/>
<dbReference type="KEGG" id="ddr:Deide_17470"/>
<dbReference type="Proteomes" id="UP000002208">
    <property type="component" value="Chromosome"/>
</dbReference>
<feature type="compositionally biased region" description="Polar residues" evidence="1">
    <location>
        <begin position="53"/>
        <end position="72"/>
    </location>
</feature>
<dbReference type="EMBL" id="CP001114">
    <property type="protein sequence ID" value="ACO46718.2"/>
    <property type="molecule type" value="Genomic_DNA"/>
</dbReference>
<dbReference type="STRING" id="546414.Deide_17470"/>
<accession>C1CX01</accession>
<dbReference type="RefSeq" id="WP_041227214.1">
    <property type="nucleotide sequence ID" value="NC_012526.1"/>
</dbReference>
<protein>
    <submittedName>
        <fullName evidence="2">Uncharacterized protein</fullName>
    </submittedName>
</protein>
<evidence type="ECO:0000313" key="3">
    <source>
        <dbReference type="Proteomes" id="UP000002208"/>
    </source>
</evidence>
<dbReference type="PaxDb" id="546414-Deide_17470"/>
<dbReference type="HOGENOM" id="CLU_2715679_0_0_0"/>
<name>C1CX01_DEIDV</name>
<organism evidence="2 3">
    <name type="scientific">Deinococcus deserti (strain DSM 17065 / CIP 109153 / LMG 22923 / VCD115)</name>
    <dbReference type="NCBI Taxonomy" id="546414"/>
    <lineage>
        <taxon>Bacteria</taxon>
        <taxon>Thermotogati</taxon>
        <taxon>Deinococcota</taxon>
        <taxon>Deinococci</taxon>
        <taxon>Deinococcales</taxon>
        <taxon>Deinococcaceae</taxon>
        <taxon>Deinococcus</taxon>
    </lineage>
</organism>
<evidence type="ECO:0000313" key="2">
    <source>
        <dbReference type="EMBL" id="ACO46718.2"/>
    </source>
</evidence>
<reference evidence="2 3" key="1">
    <citation type="journal article" date="2009" name="PLoS Genet.">
        <title>Alliance of proteomics and genomics to unravel the specificities of Sahara bacterium Deinococcus deserti.</title>
        <authorList>
            <person name="de Groot A."/>
            <person name="Dulermo R."/>
            <person name="Ortet P."/>
            <person name="Blanchard L."/>
            <person name="Guerin P."/>
            <person name="Fernandez B."/>
            <person name="Vacherie B."/>
            <person name="Dossat C."/>
            <person name="Jolivet E."/>
            <person name="Siguier P."/>
            <person name="Chandler M."/>
            <person name="Barakat M."/>
            <person name="Dedieu A."/>
            <person name="Barbe V."/>
            <person name="Heulin T."/>
            <person name="Sommer S."/>
            <person name="Achouak W."/>
            <person name="Armengaud J."/>
        </authorList>
    </citation>
    <scope>NUCLEOTIDE SEQUENCE [LARGE SCALE GENOMIC DNA]</scope>
    <source>
        <strain evidence="3">DSM 17065 / CIP 109153 / LMG 22923 / VCD115</strain>
    </source>
</reference>
<evidence type="ECO:0000256" key="1">
    <source>
        <dbReference type="SAM" id="MobiDB-lite"/>
    </source>
</evidence>
<sequence length="72" mass="7563">MTQDPKDRQAGLPEDIGNEMSERSGDADQYGRTNIDTAGDQGGQGSEVPQGDTLDQNGSGTTFDAGTQNSDR</sequence>
<gene>
    <name evidence="2" type="ordered locus">Deide_17470</name>
</gene>
<dbReference type="AlphaFoldDB" id="C1CX01"/>
<dbReference type="OrthoDB" id="73877at2"/>